<dbReference type="Proteomes" id="UP001293254">
    <property type="component" value="Unassembled WGS sequence"/>
</dbReference>
<dbReference type="EMBL" id="JACGWO010000012">
    <property type="protein sequence ID" value="KAK4413723.1"/>
    <property type="molecule type" value="Genomic_DNA"/>
</dbReference>
<feature type="signal peptide" evidence="1">
    <location>
        <begin position="1"/>
        <end position="20"/>
    </location>
</feature>
<name>A0AAE1XKW1_9LAMI</name>
<gene>
    <name evidence="2" type="ORF">Salat_2785100</name>
</gene>
<sequence length="101" mass="11377">MPNYWLKLAKLSLLWFWSLGEPTGKAKASLCVKRSLIGEDDEATETPLERPCKAKKILLLTPSIEAEKTDFACTEQEEFRKGKHVAIEGFDATDAAHENRL</sequence>
<organism evidence="2 3">
    <name type="scientific">Sesamum alatum</name>
    <dbReference type="NCBI Taxonomy" id="300844"/>
    <lineage>
        <taxon>Eukaryota</taxon>
        <taxon>Viridiplantae</taxon>
        <taxon>Streptophyta</taxon>
        <taxon>Embryophyta</taxon>
        <taxon>Tracheophyta</taxon>
        <taxon>Spermatophyta</taxon>
        <taxon>Magnoliopsida</taxon>
        <taxon>eudicotyledons</taxon>
        <taxon>Gunneridae</taxon>
        <taxon>Pentapetalae</taxon>
        <taxon>asterids</taxon>
        <taxon>lamiids</taxon>
        <taxon>Lamiales</taxon>
        <taxon>Pedaliaceae</taxon>
        <taxon>Sesamum</taxon>
    </lineage>
</organism>
<proteinExistence type="predicted"/>
<feature type="chain" id="PRO_5041995947" evidence="1">
    <location>
        <begin position="21"/>
        <end position="101"/>
    </location>
</feature>
<keyword evidence="1" id="KW-0732">Signal</keyword>
<comment type="caution">
    <text evidence="2">The sequence shown here is derived from an EMBL/GenBank/DDBJ whole genome shotgun (WGS) entry which is preliminary data.</text>
</comment>
<keyword evidence="3" id="KW-1185">Reference proteome</keyword>
<reference evidence="2" key="1">
    <citation type="submission" date="2020-06" db="EMBL/GenBank/DDBJ databases">
        <authorList>
            <person name="Li T."/>
            <person name="Hu X."/>
            <person name="Zhang T."/>
            <person name="Song X."/>
            <person name="Zhang H."/>
            <person name="Dai N."/>
            <person name="Sheng W."/>
            <person name="Hou X."/>
            <person name="Wei L."/>
        </authorList>
    </citation>
    <scope>NUCLEOTIDE SEQUENCE</scope>
    <source>
        <strain evidence="2">3651</strain>
        <tissue evidence="2">Leaf</tissue>
    </source>
</reference>
<accession>A0AAE1XKW1</accession>
<protein>
    <submittedName>
        <fullName evidence="2">Uncharacterized protein</fullName>
    </submittedName>
</protein>
<evidence type="ECO:0000313" key="2">
    <source>
        <dbReference type="EMBL" id="KAK4413723.1"/>
    </source>
</evidence>
<evidence type="ECO:0000256" key="1">
    <source>
        <dbReference type="SAM" id="SignalP"/>
    </source>
</evidence>
<reference evidence="2" key="2">
    <citation type="journal article" date="2024" name="Plant">
        <title>Genomic evolution and insights into agronomic trait innovations of Sesamum species.</title>
        <authorList>
            <person name="Miao H."/>
            <person name="Wang L."/>
            <person name="Qu L."/>
            <person name="Liu H."/>
            <person name="Sun Y."/>
            <person name="Le M."/>
            <person name="Wang Q."/>
            <person name="Wei S."/>
            <person name="Zheng Y."/>
            <person name="Lin W."/>
            <person name="Duan Y."/>
            <person name="Cao H."/>
            <person name="Xiong S."/>
            <person name="Wang X."/>
            <person name="Wei L."/>
            <person name="Li C."/>
            <person name="Ma Q."/>
            <person name="Ju M."/>
            <person name="Zhao R."/>
            <person name="Li G."/>
            <person name="Mu C."/>
            <person name="Tian Q."/>
            <person name="Mei H."/>
            <person name="Zhang T."/>
            <person name="Gao T."/>
            <person name="Zhang H."/>
        </authorList>
    </citation>
    <scope>NUCLEOTIDE SEQUENCE</scope>
    <source>
        <strain evidence="2">3651</strain>
    </source>
</reference>
<evidence type="ECO:0000313" key="3">
    <source>
        <dbReference type="Proteomes" id="UP001293254"/>
    </source>
</evidence>
<dbReference type="AlphaFoldDB" id="A0AAE1XKW1"/>